<evidence type="ECO:0000256" key="1">
    <source>
        <dbReference type="ARBA" id="ARBA00022630"/>
    </source>
</evidence>
<keyword evidence="7" id="KW-0521">NADP</keyword>
<comment type="caution">
    <text evidence="9">The sequence shown here is derived from an EMBL/GenBank/DDBJ whole genome shotgun (WGS) entry which is preliminary data.</text>
</comment>
<dbReference type="InterPro" id="IPR050097">
    <property type="entry name" value="Ferredoxin-NADP_redctase_2"/>
</dbReference>
<feature type="domain" description="FAD/NAD(P)-binding" evidence="8">
    <location>
        <begin position="5"/>
        <end position="293"/>
    </location>
</feature>
<comment type="subunit">
    <text evidence="6">Homodimer.</text>
</comment>
<dbReference type="InterPro" id="IPR008255">
    <property type="entry name" value="Pyr_nucl-diS_OxRdtase_2_AS"/>
</dbReference>
<dbReference type="AlphaFoldDB" id="A0A497E5V7"/>
<organism evidence="9 10">
    <name type="scientific">Aerophobetes bacterium</name>
    <dbReference type="NCBI Taxonomy" id="2030807"/>
    <lineage>
        <taxon>Bacteria</taxon>
        <taxon>Candidatus Aerophobota</taxon>
    </lineage>
</organism>
<dbReference type="PANTHER" id="PTHR48105">
    <property type="entry name" value="THIOREDOXIN REDUCTASE 1-RELATED-RELATED"/>
    <property type="match status" value="1"/>
</dbReference>
<dbReference type="GO" id="GO:0019430">
    <property type="term" value="P:removal of superoxide radicals"/>
    <property type="evidence" value="ECO:0007669"/>
    <property type="project" value="UniProtKB-UniRule"/>
</dbReference>
<evidence type="ECO:0000259" key="8">
    <source>
        <dbReference type="Pfam" id="PF07992"/>
    </source>
</evidence>
<evidence type="ECO:0000256" key="2">
    <source>
        <dbReference type="ARBA" id="ARBA00022827"/>
    </source>
</evidence>
<dbReference type="Gene3D" id="3.50.50.60">
    <property type="entry name" value="FAD/NAD(P)-binding domain"/>
    <property type="match status" value="2"/>
</dbReference>
<keyword evidence="2 6" id="KW-0274">FAD</keyword>
<dbReference type="GO" id="GO:0004791">
    <property type="term" value="F:thioredoxin-disulfide reductase (NADPH) activity"/>
    <property type="evidence" value="ECO:0007669"/>
    <property type="project" value="UniProtKB-UniRule"/>
</dbReference>
<comment type="catalytic activity">
    <reaction evidence="6">
        <text>[thioredoxin]-dithiol + NADP(+) = [thioredoxin]-disulfide + NADPH + H(+)</text>
        <dbReference type="Rhea" id="RHEA:20345"/>
        <dbReference type="Rhea" id="RHEA-COMP:10698"/>
        <dbReference type="Rhea" id="RHEA-COMP:10700"/>
        <dbReference type="ChEBI" id="CHEBI:15378"/>
        <dbReference type="ChEBI" id="CHEBI:29950"/>
        <dbReference type="ChEBI" id="CHEBI:50058"/>
        <dbReference type="ChEBI" id="CHEBI:57783"/>
        <dbReference type="ChEBI" id="CHEBI:58349"/>
        <dbReference type="EC" id="1.8.1.9"/>
    </reaction>
</comment>
<dbReference type="PRINTS" id="PR00469">
    <property type="entry name" value="PNDRDTASEII"/>
</dbReference>
<keyword evidence="5 6" id="KW-0676">Redox-active center</keyword>
<dbReference type="NCBIfam" id="TIGR01292">
    <property type="entry name" value="TRX_reduct"/>
    <property type="match status" value="1"/>
</dbReference>
<evidence type="ECO:0000256" key="7">
    <source>
        <dbReference type="RuleBase" id="RU003881"/>
    </source>
</evidence>
<gene>
    <name evidence="9" type="primary">trxB</name>
    <name evidence="9" type="ORF">DRJ00_00980</name>
</gene>
<evidence type="ECO:0000313" key="9">
    <source>
        <dbReference type="EMBL" id="RLE10622.1"/>
    </source>
</evidence>
<reference evidence="9 10" key="1">
    <citation type="submission" date="2018-06" db="EMBL/GenBank/DDBJ databases">
        <title>Extensive metabolic versatility and redundancy in microbially diverse, dynamic hydrothermal sediments.</title>
        <authorList>
            <person name="Dombrowski N."/>
            <person name="Teske A."/>
            <person name="Baker B.J."/>
        </authorList>
    </citation>
    <scope>NUCLEOTIDE SEQUENCE [LARGE SCALE GENOMIC DNA]</scope>
    <source>
        <strain evidence="9">B47_G16</strain>
    </source>
</reference>
<evidence type="ECO:0000256" key="6">
    <source>
        <dbReference type="RuleBase" id="RU003880"/>
    </source>
</evidence>
<protein>
    <recommendedName>
        <fullName evidence="6">Thioredoxin reductase</fullName>
        <ecNumber evidence="6">1.8.1.9</ecNumber>
    </recommendedName>
</protein>
<dbReference type="GO" id="GO:0005737">
    <property type="term" value="C:cytoplasm"/>
    <property type="evidence" value="ECO:0007669"/>
    <property type="project" value="InterPro"/>
</dbReference>
<dbReference type="PRINTS" id="PR00368">
    <property type="entry name" value="FADPNR"/>
</dbReference>
<keyword evidence="4" id="KW-1015">Disulfide bond</keyword>
<proteinExistence type="inferred from homology"/>
<keyword evidence="3 6" id="KW-0560">Oxidoreductase</keyword>
<dbReference type="SUPFAM" id="SSF51905">
    <property type="entry name" value="FAD/NAD(P)-binding domain"/>
    <property type="match status" value="1"/>
</dbReference>
<dbReference type="PROSITE" id="PS00573">
    <property type="entry name" value="PYRIDINE_REDOX_2"/>
    <property type="match status" value="1"/>
</dbReference>
<evidence type="ECO:0000256" key="5">
    <source>
        <dbReference type="ARBA" id="ARBA00023284"/>
    </source>
</evidence>
<name>A0A497E5V7_UNCAE</name>
<accession>A0A497E5V7</accession>
<dbReference type="Pfam" id="PF07992">
    <property type="entry name" value="Pyr_redox_2"/>
    <property type="match status" value="1"/>
</dbReference>
<comment type="cofactor">
    <cofactor evidence="7">
        <name>FAD</name>
        <dbReference type="ChEBI" id="CHEBI:57692"/>
    </cofactor>
    <text evidence="7">Binds 1 FAD per subunit.</text>
</comment>
<evidence type="ECO:0000256" key="3">
    <source>
        <dbReference type="ARBA" id="ARBA00023002"/>
    </source>
</evidence>
<sequence>MSELYDLLIIGAGPAGLTASIYAQRAGLNTLVLERLSPGGQILLSEKIENYPGFPRAIPTQRLMEQMQRQAENLGMKMVLEEATKIKVKNEEKIIYTSSGERYRTLSVIIATGCVTSKLGVEGEEEFTGRGVSYCATCDAPFFKDQDVVMVGGGNSAVEEALYLTKFAKKVYLVHRRGMLRAEKILQERVLKNSKIEVVWNSVISQIYGEKKVKGVKLRNLKTGRTKDLPCEGVFIFVGLKPNTEFLQGLLDLDEKGFIKTDENLQTNIEGIFACGDVRKNLLKQVIVACGEGAEAAFMAKRYLEKVKRVEYYQ</sequence>
<dbReference type="InterPro" id="IPR005982">
    <property type="entry name" value="Thioredox_Rdtase"/>
</dbReference>
<evidence type="ECO:0000313" key="10">
    <source>
        <dbReference type="Proteomes" id="UP000279422"/>
    </source>
</evidence>
<evidence type="ECO:0000256" key="4">
    <source>
        <dbReference type="ARBA" id="ARBA00023157"/>
    </source>
</evidence>
<keyword evidence="1 6" id="KW-0285">Flavoprotein</keyword>
<dbReference type="EMBL" id="QMPZ01000005">
    <property type="protein sequence ID" value="RLE10622.1"/>
    <property type="molecule type" value="Genomic_DNA"/>
</dbReference>
<dbReference type="InterPro" id="IPR023753">
    <property type="entry name" value="FAD/NAD-binding_dom"/>
</dbReference>
<dbReference type="Proteomes" id="UP000279422">
    <property type="component" value="Unassembled WGS sequence"/>
</dbReference>
<dbReference type="InterPro" id="IPR036188">
    <property type="entry name" value="FAD/NAD-bd_sf"/>
</dbReference>
<dbReference type="EC" id="1.8.1.9" evidence="6"/>
<comment type="similarity">
    <text evidence="6">Belongs to the class-II pyridine nucleotide-disulfide oxidoreductase family.</text>
</comment>